<evidence type="ECO:0000313" key="2">
    <source>
        <dbReference type="EMBL" id="OAF56531.1"/>
    </source>
</evidence>
<feature type="compositionally biased region" description="Pro residues" evidence="1">
    <location>
        <begin position="64"/>
        <end position="73"/>
    </location>
</feature>
<dbReference type="Proteomes" id="UP000077154">
    <property type="component" value="Unassembled WGS sequence"/>
</dbReference>
<dbReference type="AlphaFoldDB" id="A0A177A5M2"/>
<dbReference type="EMBL" id="KV441403">
    <property type="protein sequence ID" value="OAF56531.1"/>
    <property type="molecule type" value="Genomic_DNA"/>
</dbReference>
<organism evidence="2">
    <name type="scientific">Pseudogymnoascus destructans</name>
    <dbReference type="NCBI Taxonomy" id="655981"/>
    <lineage>
        <taxon>Eukaryota</taxon>
        <taxon>Fungi</taxon>
        <taxon>Dikarya</taxon>
        <taxon>Ascomycota</taxon>
        <taxon>Pezizomycotina</taxon>
        <taxon>Leotiomycetes</taxon>
        <taxon>Thelebolales</taxon>
        <taxon>Thelebolaceae</taxon>
        <taxon>Pseudogymnoascus</taxon>
    </lineage>
</organism>
<protein>
    <submittedName>
        <fullName evidence="2">Uncharacterized protein</fullName>
    </submittedName>
</protein>
<feature type="compositionally biased region" description="Basic residues" evidence="1">
    <location>
        <begin position="38"/>
        <end position="56"/>
    </location>
</feature>
<dbReference type="GeneID" id="36290233"/>
<gene>
    <name evidence="2" type="ORF">VC83_07184</name>
</gene>
<name>A0A177A5M2_9PEZI</name>
<reference evidence="2" key="1">
    <citation type="submission" date="2016-03" db="EMBL/GenBank/DDBJ databases">
        <title>Updated assembly of Pseudogymnoascus destructans, the fungus causing white-nose syndrome of bats.</title>
        <authorList>
            <person name="Palmer J.M."/>
            <person name="Drees K.P."/>
            <person name="Foster J.T."/>
            <person name="Lindner D.L."/>
        </authorList>
    </citation>
    <scope>NUCLEOTIDE SEQUENCE [LARGE SCALE GENOMIC DNA]</scope>
    <source>
        <strain evidence="2">20631-21</strain>
    </source>
</reference>
<evidence type="ECO:0000256" key="1">
    <source>
        <dbReference type="SAM" id="MobiDB-lite"/>
    </source>
</evidence>
<feature type="region of interest" description="Disordered" evidence="1">
    <location>
        <begin position="1"/>
        <end position="80"/>
    </location>
</feature>
<accession>A0A177A5M2</accession>
<proteinExistence type="predicted"/>
<sequence length="126" mass="14314">MWTTAAFLGGDSRQPHDDDDDANGTLIRPVQNPPTQRQRWRRRRGAYRQVRRRAYRERHSIPSPCVPELPQPEKPADEARAAAQTVIITLLHYSRGGGKCAMSATRRAGFVHFGVVMIYDTFVNVI</sequence>
<dbReference type="RefSeq" id="XP_024321825.1">
    <property type="nucleotide sequence ID" value="XM_024470761.1"/>
</dbReference>